<feature type="transmembrane region" description="Helical" evidence="1">
    <location>
        <begin position="20"/>
        <end position="53"/>
    </location>
</feature>
<proteinExistence type="predicted"/>
<gene>
    <name evidence="2" type="ORF">RI844_19110</name>
</gene>
<evidence type="ECO:0000256" key="1">
    <source>
        <dbReference type="SAM" id="Phobius"/>
    </source>
</evidence>
<reference evidence="2 3" key="1">
    <citation type="submission" date="2023-09" db="EMBL/GenBank/DDBJ databases">
        <authorList>
            <person name="Qi X."/>
        </authorList>
    </citation>
    <scope>NUCLEOTIDE SEQUENCE [LARGE SCALE GENOMIC DNA]</scope>
    <source>
        <strain evidence="2 3">S1-1</strain>
    </source>
</reference>
<evidence type="ECO:0000313" key="3">
    <source>
        <dbReference type="Proteomes" id="UP001301442"/>
    </source>
</evidence>
<evidence type="ECO:0008006" key="4">
    <source>
        <dbReference type="Google" id="ProtNLM"/>
    </source>
</evidence>
<keyword evidence="1" id="KW-0812">Transmembrane</keyword>
<dbReference type="Proteomes" id="UP001301442">
    <property type="component" value="Chromosome"/>
</dbReference>
<name>A0ABZ0GNW7_9GAMM</name>
<protein>
    <recommendedName>
        <fullName evidence="4">DUF2244 domain-containing protein</fullName>
    </recommendedName>
</protein>
<dbReference type="RefSeq" id="WP_348396231.1">
    <property type="nucleotide sequence ID" value="NZ_CP136600.1"/>
</dbReference>
<evidence type="ECO:0000313" key="2">
    <source>
        <dbReference type="EMBL" id="WOH37443.1"/>
    </source>
</evidence>
<accession>A0ABZ0GNW7</accession>
<keyword evidence="1" id="KW-1133">Transmembrane helix</keyword>
<organism evidence="2 3">
    <name type="scientific">Thalassotalea fonticola</name>
    <dbReference type="NCBI Taxonomy" id="3065649"/>
    <lineage>
        <taxon>Bacteria</taxon>
        <taxon>Pseudomonadati</taxon>
        <taxon>Pseudomonadota</taxon>
        <taxon>Gammaproteobacteria</taxon>
        <taxon>Alteromonadales</taxon>
        <taxon>Colwelliaceae</taxon>
        <taxon>Thalassotalea</taxon>
    </lineage>
</organism>
<keyword evidence="3" id="KW-1185">Reference proteome</keyword>
<sequence length="135" mass="15699">MLKEFKPKPYITPKGHYATLVIISLIATIGSFILGYLVFVNIVQLLCFILFAMVWAARHSPSLIISETELVNRNIHTVYWHFPITDYAHIERHDMVTLFFDKQGKSYEMANSNFSDERWQEIEVALKSLTESEET</sequence>
<dbReference type="EMBL" id="CP136600">
    <property type="protein sequence ID" value="WOH37443.1"/>
    <property type="molecule type" value="Genomic_DNA"/>
</dbReference>
<keyword evidence="1" id="KW-0472">Membrane</keyword>